<evidence type="ECO:0000259" key="5">
    <source>
        <dbReference type="Pfam" id="PF07638"/>
    </source>
</evidence>
<keyword evidence="7" id="KW-1185">Reference proteome</keyword>
<keyword evidence="2" id="KW-0805">Transcription regulation</keyword>
<evidence type="ECO:0000256" key="3">
    <source>
        <dbReference type="ARBA" id="ARBA00023082"/>
    </source>
</evidence>
<dbReference type="CDD" id="cd06171">
    <property type="entry name" value="Sigma70_r4"/>
    <property type="match status" value="1"/>
</dbReference>
<evidence type="ECO:0000313" key="6">
    <source>
        <dbReference type="EMBL" id="TQV85941.1"/>
    </source>
</evidence>
<name>A0A545U8Z3_9GAMM</name>
<dbReference type="SUPFAM" id="SSF88659">
    <property type="entry name" value="Sigma3 and sigma4 domains of RNA polymerase sigma factors"/>
    <property type="match status" value="1"/>
</dbReference>
<dbReference type="InterPro" id="IPR013324">
    <property type="entry name" value="RNA_pol_sigma_r3/r4-like"/>
</dbReference>
<dbReference type="InterPro" id="IPR053812">
    <property type="entry name" value="HTH_Sigma70_ECF-like"/>
</dbReference>
<dbReference type="Proteomes" id="UP000315439">
    <property type="component" value="Unassembled WGS sequence"/>
</dbReference>
<organism evidence="6 7">
    <name type="scientific">Aliikangiella coralliicola</name>
    <dbReference type="NCBI Taxonomy" id="2592383"/>
    <lineage>
        <taxon>Bacteria</taxon>
        <taxon>Pseudomonadati</taxon>
        <taxon>Pseudomonadota</taxon>
        <taxon>Gammaproteobacteria</taxon>
        <taxon>Oceanospirillales</taxon>
        <taxon>Pleioneaceae</taxon>
        <taxon>Aliikangiella</taxon>
    </lineage>
</organism>
<keyword evidence="3" id="KW-0731">Sigma factor</keyword>
<dbReference type="SUPFAM" id="SSF88946">
    <property type="entry name" value="Sigma2 domain of RNA polymerase sigma factors"/>
    <property type="match status" value="1"/>
</dbReference>
<dbReference type="InterPro" id="IPR011517">
    <property type="entry name" value="RNA_pol_sigma70_ECF-like"/>
</dbReference>
<dbReference type="Pfam" id="PF07638">
    <property type="entry name" value="Sigma70_ECF"/>
    <property type="match status" value="1"/>
</dbReference>
<evidence type="ECO:0000313" key="7">
    <source>
        <dbReference type="Proteomes" id="UP000315439"/>
    </source>
</evidence>
<dbReference type="OrthoDB" id="128473at2"/>
<dbReference type="PANTHER" id="PTHR43133">
    <property type="entry name" value="RNA POLYMERASE ECF-TYPE SIGMA FACTO"/>
    <property type="match status" value="1"/>
</dbReference>
<protein>
    <submittedName>
        <fullName evidence="6">Sigma-70 family RNA polymerase sigma factor</fullName>
    </submittedName>
</protein>
<comment type="similarity">
    <text evidence="1">Belongs to the sigma-70 factor family. ECF subfamily.</text>
</comment>
<dbReference type="GO" id="GO:0006352">
    <property type="term" value="P:DNA-templated transcription initiation"/>
    <property type="evidence" value="ECO:0007669"/>
    <property type="project" value="InterPro"/>
</dbReference>
<evidence type="ECO:0000256" key="1">
    <source>
        <dbReference type="ARBA" id="ARBA00010641"/>
    </source>
</evidence>
<dbReference type="NCBIfam" id="TIGR02999">
    <property type="entry name" value="Sig-70_X6"/>
    <property type="match status" value="1"/>
</dbReference>
<evidence type="ECO:0000256" key="4">
    <source>
        <dbReference type="ARBA" id="ARBA00023163"/>
    </source>
</evidence>
<feature type="domain" description="RNA polymerase sigma-70 ECF-like HTH" evidence="5">
    <location>
        <begin position="6"/>
        <end position="189"/>
    </location>
</feature>
<proteinExistence type="inferred from homology"/>
<dbReference type="InterPro" id="IPR013325">
    <property type="entry name" value="RNA_pol_sigma_r2"/>
</dbReference>
<keyword evidence="4" id="KW-0804">Transcription</keyword>
<reference evidence="6 7" key="1">
    <citation type="submission" date="2019-07" db="EMBL/GenBank/DDBJ databases">
        <title>Draft genome for Aliikangiella sp. M105.</title>
        <authorList>
            <person name="Wang G."/>
        </authorList>
    </citation>
    <scope>NUCLEOTIDE SEQUENCE [LARGE SCALE GENOMIC DNA]</scope>
    <source>
        <strain evidence="6 7">M105</strain>
    </source>
</reference>
<dbReference type="GO" id="GO:0016987">
    <property type="term" value="F:sigma factor activity"/>
    <property type="evidence" value="ECO:0007669"/>
    <property type="project" value="UniProtKB-KW"/>
</dbReference>
<accession>A0A545U8Z3</accession>
<dbReference type="InterPro" id="IPR014284">
    <property type="entry name" value="RNA_pol_sigma-70_dom"/>
</dbReference>
<dbReference type="RefSeq" id="WP_142932860.1">
    <property type="nucleotide sequence ID" value="NZ_ML660167.1"/>
</dbReference>
<sequence>MADIGQVTQLLVTMRDSANREQNNAKQALVEQCYAHLHRDARRFLSAENKDHTLQVTELVNEAYLKLFDRTSLNWNDRHHFFASAAIAMRRILVDHARRKLAGNRIPSDAIVSHEADELSTDCPEPFLIALDDSLNELKTLNPRHAEIAMLRYFGGLSESEIAESLNISRSTVTREWRMAKLWLQNQIEDSLNNV</sequence>
<comment type="caution">
    <text evidence="6">The sequence shown here is derived from an EMBL/GenBank/DDBJ whole genome shotgun (WGS) entry which is preliminary data.</text>
</comment>
<dbReference type="InterPro" id="IPR036388">
    <property type="entry name" value="WH-like_DNA-bd_sf"/>
</dbReference>
<dbReference type="NCBIfam" id="TIGR02937">
    <property type="entry name" value="sigma70-ECF"/>
    <property type="match status" value="1"/>
</dbReference>
<dbReference type="Gene3D" id="1.10.10.10">
    <property type="entry name" value="Winged helix-like DNA-binding domain superfamily/Winged helix DNA-binding domain"/>
    <property type="match status" value="1"/>
</dbReference>
<evidence type="ECO:0000256" key="2">
    <source>
        <dbReference type="ARBA" id="ARBA00023015"/>
    </source>
</evidence>
<dbReference type="EMBL" id="VIKS01000011">
    <property type="protein sequence ID" value="TQV85941.1"/>
    <property type="molecule type" value="Genomic_DNA"/>
</dbReference>
<dbReference type="InterPro" id="IPR039425">
    <property type="entry name" value="RNA_pol_sigma-70-like"/>
</dbReference>
<gene>
    <name evidence="6" type="ORF">FLL46_18660</name>
</gene>
<dbReference type="AlphaFoldDB" id="A0A545U8Z3"/>
<dbReference type="PANTHER" id="PTHR43133:SF39">
    <property type="entry name" value="SIMILAR TO RNA POLYMERASE SIGMA-E FACTOR"/>
    <property type="match status" value="1"/>
</dbReference>